<dbReference type="OrthoDB" id="9815002at2"/>
<accession>A0A5C8PB58</accession>
<dbReference type="Proteomes" id="UP000321638">
    <property type="component" value="Unassembled WGS sequence"/>
</dbReference>
<organism evidence="2 3">
    <name type="scientific">Vineibacter terrae</name>
    <dbReference type="NCBI Taxonomy" id="2586908"/>
    <lineage>
        <taxon>Bacteria</taxon>
        <taxon>Pseudomonadati</taxon>
        <taxon>Pseudomonadota</taxon>
        <taxon>Alphaproteobacteria</taxon>
        <taxon>Hyphomicrobiales</taxon>
        <taxon>Vineibacter</taxon>
    </lineage>
</organism>
<proteinExistence type="predicted"/>
<dbReference type="AlphaFoldDB" id="A0A5C8PB58"/>
<sequence>MTRDDSSDVLLPYDLAEHVRERCQEHEGPVRNLDRRAAWDAGMIQLALREIQTAKASLHRLGRCASLPITRSLGEESEAMQSICIAEQQVARVLAAMRRLQGPDRSDQRLDADPQRVRTVTG</sequence>
<evidence type="ECO:0000313" key="2">
    <source>
        <dbReference type="EMBL" id="TXL70603.1"/>
    </source>
</evidence>
<evidence type="ECO:0000256" key="1">
    <source>
        <dbReference type="SAM" id="MobiDB-lite"/>
    </source>
</evidence>
<feature type="compositionally biased region" description="Basic and acidic residues" evidence="1">
    <location>
        <begin position="102"/>
        <end position="116"/>
    </location>
</feature>
<protein>
    <submittedName>
        <fullName evidence="2">Uncharacterized protein</fullName>
    </submittedName>
</protein>
<gene>
    <name evidence="2" type="ORF">FHP25_33670</name>
</gene>
<dbReference type="EMBL" id="VDUZ01000056">
    <property type="protein sequence ID" value="TXL70603.1"/>
    <property type="molecule type" value="Genomic_DNA"/>
</dbReference>
<keyword evidence="3" id="KW-1185">Reference proteome</keyword>
<comment type="caution">
    <text evidence="2">The sequence shown here is derived from an EMBL/GenBank/DDBJ whole genome shotgun (WGS) entry which is preliminary data.</text>
</comment>
<feature type="region of interest" description="Disordered" evidence="1">
    <location>
        <begin position="102"/>
        <end position="122"/>
    </location>
</feature>
<dbReference type="RefSeq" id="WP_147851397.1">
    <property type="nucleotide sequence ID" value="NZ_VDUZ01000056.1"/>
</dbReference>
<evidence type="ECO:0000313" key="3">
    <source>
        <dbReference type="Proteomes" id="UP000321638"/>
    </source>
</evidence>
<name>A0A5C8PB58_9HYPH</name>
<reference evidence="2 3" key="1">
    <citation type="submission" date="2019-06" db="EMBL/GenBank/DDBJ databases">
        <title>New taxonomy in bacterial strain CC-CFT640, isolated from vineyard.</title>
        <authorList>
            <person name="Lin S.-Y."/>
            <person name="Tsai C.-F."/>
            <person name="Young C.-C."/>
        </authorList>
    </citation>
    <scope>NUCLEOTIDE SEQUENCE [LARGE SCALE GENOMIC DNA]</scope>
    <source>
        <strain evidence="2 3">CC-CFT640</strain>
    </source>
</reference>